<organism evidence="3 4">
    <name type="scientific">Rubus argutus</name>
    <name type="common">Southern blackberry</name>
    <dbReference type="NCBI Taxonomy" id="59490"/>
    <lineage>
        <taxon>Eukaryota</taxon>
        <taxon>Viridiplantae</taxon>
        <taxon>Streptophyta</taxon>
        <taxon>Embryophyta</taxon>
        <taxon>Tracheophyta</taxon>
        <taxon>Spermatophyta</taxon>
        <taxon>Magnoliopsida</taxon>
        <taxon>eudicotyledons</taxon>
        <taxon>Gunneridae</taxon>
        <taxon>Pentapetalae</taxon>
        <taxon>rosids</taxon>
        <taxon>fabids</taxon>
        <taxon>Rosales</taxon>
        <taxon>Rosaceae</taxon>
        <taxon>Rosoideae</taxon>
        <taxon>Rosoideae incertae sedis</taxon>
        <taxon>Rubus</taxon>
    </lineage>
</organism>
<sequence>MEFFKNAKVVRFRSHHDKYLLADEDGETVIQDKDGTSTNARWTVEFVDHADTMRFKSCYGKYLTASSMPFKLGLRGKKVLQTLPRRLDSSLEWEPIGDGYQVRLRTPYGQFLRANGGVPPWRNSITHDVPHRTVRQDWILWSVDVLEIHSDDVQTNDDPKHSQSQESPLAEITMPTRKKKKNKKRNGVKANVSRISDKIFSCGSI</sequence>
<protein>
    <recommendedName>
        <fullName evidence="2">DUF569 domain-containing protein</fullName>
    </recommendedName>
</protein>
<comment type="caution">
    <text evidence="3">The sequence shown here is derived from an EMBL/GenBank/DDBJ whole genome shotgun (WGS) entry which is preliminary data.</text>
</comment>
<evidence type="ECO:0000256" key="1">
    <source>
        <dbReference type="SAM" id="MobiDB-lite"/>
    </source>
</evidence>
<dbReference type="PANTHER" id="PTHR31205">
    <property type="entry name" value="ACTIN CROSS-LINKING PROTEIN (DUF569)"/>
    <property type="match status" value="1"/>
</dbReference>
<feature type="compositionally biased region" description="Basic residues" evidence="1">
    <location>
        <begin position="176"/>
        <end position="187"/>
    </location>
</feature>
<dbReference type="SUPFAM" id="SSF50405">
    <property type="entry name" value="Actin-crosslinking proteins"/>
    <property type="match status" value="1"/>
</dbReference>
<dbReference type="InterPro" id="IPR008999">
    <property type="entry name" value="Actin-crosslinking"/>
</dbReference>
<feature type="region of interest" description="Disordered" evidence="1">
    <location>
        <begin position="152"/>
        <end position="190"/>
    </location>
</feature>
<keyword evidence="4" id="KW-1185">Reference proteome</keyword>
<evidence type="ECO:0000259" key="2">
    <source>
        <dbReference type="Pfam" id="PF04601"/>
    </source>
</evidence>
<name>A0AAW1WLY0_RUBAR</name>
<feature type="compositionally biased region" description="Basic and acidic residues" evidence="1">
    <location>
        <begin position="152"/>
        <end position="163"/>
    </location>
</feature>
<dbReference type="EMBL" id="JBEDUW010000006">
    <property type="protein sequence ID" value="KAK9925143.1"/>
    <property type="molecule type" value="Genomic_DNA"/>
</dbReference>
<proteinExistence type="predicted"/>
<accession>A0AAW1WLY0</accession>
<dbReference type="PANTHER" id="PTHR31205:SF77">
    <property type="entry name" value="CROSS-LINKING PROTEIN, PUTATIVE (DUF569)-RELATED"/>
    <property type="match status" value="1"/>
</dbReference>
<dbReference type="Gene3D" id="2.80.10.50">
    <property type="match status" value="1"/>
</dbReference>
<gene>
    <name evidence="3" type="ORF">M0R45_033480</name>
</gene>
<dbReference type="Pfam" id="PF04601">
    <property type="entry name" value="DUF569"/>
    <property type="match status" value="1"/>
</dbReference>
<evidence type="ECO:0000313" key="4">
    <source>
        <dbReference type="Proteomes" id="UP001457282"/>
    </source>
</evidence>
<feature type="domain" description="DUF569" evidence="2">
    <location>
        <begin position="1"/>
        <end position="141"/>
    </location>
</feature>
<dbReference type="FunFam" id="2.80.10.50:FF:000067">
    <property type="entry name" value="BnaC05g19630D protein"/>
    <property type="match status" value="1"/>
</dbReference>
<evidence type="ECO:0000313" key="3">
    <source>
        <dbReference type="EMBL" id="KAK9925143.1"/>
    </source>
</evidence>
<dbReference type="AlphaFoldDB" id="A0AAW1WLY0"/>
<dbReference type="Proteomes" id="UP001457282">
    <property type="component" value="Unassembled WGS sequence"/>
</dbReference>
<dbReference type="InterPro" id="IPR007679">
    <property type="entry name" value="DUF569"/>
</dbReference>
<dbReference type="CDD" id="cd23340">
    <property type="entry name" value="beta-trefoil_FSCN_ACP-like"/>
    <property type="match status" value="1"/>
</dbReference>
<reference evidence="3 4" key="1">
    <citation type="journal article" date="2023" name="G3 (Bethesda)">
        <title>A chromosome-length genome assembly and annotation of blackberry (Rubus argutus, cv. 'Hillquist').</title>
        <authorList>
            <person name="Bruna T."/>
            <person name="Aryal R."/>
            <person name="Dudchenko O."/>
            <person name="Sargent D.J."/>
            <person name="Mead D."/>
            <person name="Buti M."/>
            <person name="Cavallini A."/>
            <person name="Hytonen T."/>
            <person name="Andres J."/>
            <person name="Pham M."/>
            <person name="Weisz D."/>
            <person name="Mascagni F."/>
            <person name="Usai G."/>
            <person name="Natali L."/>
            <person name="Bassil N."/>
            <person name="Fernandez G.E."/>
            <person name="Lomsadze A."/>
            <person name="Armour M."/>
            <person name="Olukolu B."/>
            <person name="Poorten T."/>
            <person name="Britton C."/>
            <person name="Davik J."/>
            <person name="Ashrafi H."/>
            <person name="Aiden E.L."/>
            <person name="Borodovsky M."/>
            <person name="Worthington M."/>
        </authorList>
    </citation>
    <scope>NUCLEOTIDE SEQUENCE [LARGE SCALE GENOMIC DNA]</scope>
    <source>
        <strain evidence="3">PI 553951</strain>
    </source>
</reference>